<dbReference type="GO" id="GO:0003723">
    <property type="term" value="F:RNA binding"/>
    <property type="evidence" value="ECO:0007669"/>
    <property type="project" value="InterPro"/>
</dbReference>
<proteinExistence type="predicted"/>
<gene>
    <name evidence="3" type="ORF">Ahy_A09g045600</name>
</gene>
<name>A0A445BMP8_ARAHY</name>
<dbReference type="SUPFAM" id="SSF48452">
    <property type="entry name" value="TPR-like"/>
    <property type="match status" value="1"/>
</dbReference>
<dbReference type="Pfam" id="PF01535">
    <property type="entry name" value="PPR"/>
    <property type="match status" value="3"/>
</dbReference>
<dbReference type="Gene3D" id="1.25.40.10">
    <property type="entry name" value="Tetratricopeptide repeat domain"/>
    <property type="match status" value="4"/>
</dbReference>
<dbReference type="InterPro" id="IPR046848">
    <property type="entry name" value="E_motif"/>
</dbReference>
<dbReference type="Pfam" id="PF20431">
    <property type="entry name" value="E_motif"/>
    <property type="match status" value="1"/>
</dbReference>
<dbReference type="PANTHER" id="PTHR47926">
    <property type="entry name" value="PENTATRICOPEPTIDE REPEAT-CONTAINING PROTEIN"/>
    <property type="match status" value="1"/>
</dbReference>
<dbReference type="FunFam" id="1.25.40.10:FF:000184">
    <property type="entry name" value="Pentatricopeptide repeat-containing protein, chloroplastic"/>
    <property type="match status" value="1"/>
</dbReference>
<dbReference type="InterPro" id="IPR046960">
    <property type="entry name" value="PPR_At4g14850-like_plant"/>
</dbReference>
<organism evidence="3 4">
    <name type="scientific">Arachis hypogaea</name>
    <name type="common">Peanut</name>
    <dbReference type="NCBI Taxonomy" id="3818"/>
    <lineage>
        <taxon>Eukaryota</taxon>
        <taxon>Viridiplantae</taxon>
        <taxon>Streptophyta</taxon>
        <taxon>Embryophyta</taxon>
        <taxon>Tracheophyta</taxon>
        <taxon>Spermatophyta</taxon>
        <taxon>Magnoliopsida</taxon>
        <taxon>eudicotyledons</taxon>
        <taxon>Gunneridae</taxon>
        <taxon>Pentapetalae</taxon>
        <taxon>rosids</taxon>
        <taxon>fabids</taxon>
        <taxon>Fabales</taxon>
        <taxon>Fabaceae</taxon>
        <taxon>Papilionoideae</taxon>
        <taxon>50 kb inversion clade</taxon>
        <taxon>dalbergioids sensu lato</taxon>
        <taxon>Dalbergieae</taxon>
        <taxon>Pterocarpus clade</taxon>
        <taxon>Arachis</taxon>
    </lineage>
</organism>
<dbReference type="SMR" id="A0A445BMP8"/>
<comment type="caution">
    <text evidence="3">The sequence shown here is derived from an EMBL/GenBank/DDBJ whole genome shotgun (WGS) entry which is preliminary data.</text>
</comment>
<reference evidence="3 4" key="1">
    <citation type="submission" date="2019-01" db="EMBL/GenBank/DDBJ databases">
        <title>Sequencing of cultivated peanut Arachis hypogaea provides insights into genome evolution and oil improvement.</title>
        <authorList>
            <person name="Chen X."/>
        </authorList>
    </citation>
    <scope>NUCLEOTIDE SEQUENCE [LARGE SCALE GENOMIC DNA]</scope>
    <source>
        <strain evidence="4">cv. Fuhuasheng</strain>
        <tissue evidence="3">Leaves</tissue>
    </source>
</reference>
<dbReference type="NCBIfam" id="TIGR00756">
    <property type="entry name" value="PPR"/>
    <property type="match status" value="5"/>
</dbReference>
<keyword evidence="4" id="KW-1185">Reference proteome</keyword>
<feature type="repeat" description="PPR" evidence="2">
    <location>
        <begin position="97"/>
        <end position="131"/>
    </location>
</feature>
<dbReference type="FunFam" id="1.25.40.10:FF:000351">
    <property type="entry name" value="Pentatricopeptide repeat-containing protein"/>
    <property type="match status" value="1"/>
</dbReference>
<evidence type="ECO:0000313" key="3">
    <source>
        <dbReference type="EMBL" id="RYR39955.1"/>
    </source>
</evidence>
<feature type="repeat" description="PPR" evidence="2">
    <location>
        <begin position="190"/>
        <end position="224"/>
    </location>
</feature>
<feature type="repeat" description="PPR" evidence="2">
    <location>
        <begin position="292"/>
        <end position="326"/>
    </location>
</feature>
<sequence>MNPTHSFQSLFNLRFIFAGATIGYWRRPFSDIASTTTSYKHELIHRLNTQTLQEARGFFDQIPYPHVTLATIMISAYACHHMLPEALDLFRKIPCKDVVSWNSIIKGCIYCGNFAAARKLFDEMPHRNVVTWTTLVDGLLRLGRVEDAERLFWAMPNRDVAAWNAMVHGYCSNGRVEDAMRLFYRMPLKDVISWTSMIGGLDQNGKSDEALVLFEKMVCSGVKPSANTLVCGLAAAAKAWAFHAGVQIHNCVLKLGYCCFDEFVTASLVTFYASCKQMEAACNVFDEVVQRNVVVWTALVTGYGLNDRHQEALEVFGKMMKMNVVPNESSFTSALNSCCGLEDVERGKEFHAAATKMGLESSVYVGGSLVVMYSKCGYIGDAILVFKRISEKSIVSWNSIIVGCAEHGCGMWALTLFRQMLHEIDPDEITLTGLLSACSRCGMFQKAKCLFRYFGQKRSITLTVEHYACMVDVLGRCGELDEAEALVTSMPVKANSMVWLILLSACRMHSNLHVAERAARKIFEMEPNCSDAYVLLSNMYAASNRWDEVDEIRRTMKDNRVVKQPGSSWLTLNGLRHEFLSADRSRPLTEKIYQKLY</sequence>
<evidence type="ECO:0000313" key="4">
    <source>
        <dbReference type="Proteomes" id="UP000289738"/>
    </source>
</evidence>
<dbReference type="InterPro" id="IPR002885">
    <property type="entry name" value="PPR_rpt"/>
</dbReference>
<dbReference type="Pfam" id="PF13041">
    <property type="entry name" value="PPR_2"/>
    <property type="match status" value="3"/>
</dbReference>
<evidence type="ECO:0000256" key="2">
    <source>
        <dbReference type="PROSITE-ProRule" id="PRU00708"/>
    </source>
</evidence>
<keyword evidence="1" id="KW-0677">Repeat</keyword>
<evidence type="ECO:0000256" key="1">
    <source>
        <dbReference type="ARBA" id="ARBA00022737"/>
    </source>
</evidence>
<protein>
    <recommendedName>
        <fullName evidence="5">Pentatricopeptide repeat-containing protein</fullName>
    </recommendedName>
</protein>
<dbReference type="GO" id="GO:0009451">
    <property type="term" value="P:RNA modification"/>
    <property type="evidence" value="ECO:0007669"/>
    <property type="project" value="InterPro"/>
</dbReference>
<dbReference type="Proteomes" id="UP000289738">
    <property type="component" value="Chromosome A09"/>
</dbReference>
<dbReference type="InterPro" id="IPR011990">
    <property type="entry name" value="TPR-like_helical_dom_sf"/>
</dbReference>
<feature type="repeat" description="PPR" evidence="2">
    <location>
        <begin position="159"/>
        <end position="189"/>
    </location>
</feature>
<dbReference type="Pfam" id="PF12854">
    <property type="entry name" value="PPR_1"/>
    <property type="match status" value="1"/>
</dbReference>
<dbReference type="EMBL" id="SDMP01000009">
    <property type="protein sequence ID" value="RYR39955.1"/>
    <property type="molecule type" value="Genomic_DNA"/>
</dbReference>
<accession>A0A445BMP8</accession>
<dbReference type="Gramene" id="arahy.Tifrunner.gnm2.ann2.Ah09g103000.1">
    <property type="protein sequence ID" value="arahy.Tifrunner.gnm2.ann2.Ah09g103000.1-CDS-1"/>
    <property type="gene ID" value="arahy.Tifrunner.gnm2.ann2.Ah09g103000"/>
</dbReference>
<dbReference type="AlphaFoldDB" id="A0A445BMP8"/>
<evidence type="ECO:0008006" key="5">
    <source>
        <dbReference type="Google" id="ProtNLM"/>
    </source>
</evidence>
<dbReference type="PROSITE" id="PS51375">
    <property type="entry name" value="PPR"/>
    <property type="match status" value="4"/>
</dbReference>